<dbReference type="RefSeq" id="WP_135208226.1">
    <property type="nucleotide sequence ID" value="NZ_SPVF01000207.1"/>
</dbReference>
<organism evidence="14 15">
    <name type="scientific">Zemynaea arenosa</name>
    <dbReference type="NCBI Taxonomy" id="2561931"/>
    <lineage>
        <taxon>Bacteria</taxon>
        <taxon>Pseudomonadati</taxon>
        <taxon>Pseudomonadota</taxon>
        <taxon>Betaproteobacteria</taxon>
        <taxon>Burkholderiales</taxon>
        <taxon>Oxalobacteraceae</taxon>
        <taxon>Telluria group</taxon>
        <taxon>Zemynaea</taxon>
    </lineage>
</organism>
<gene>
    <name evidence="12 14" type="primary">tal</name>
    <name evidence="14" type="ORF">E4L96_16045</name>
</gene>
<dbReference type="SUPFAM" id="SSF51569">
    <property type="entry name" value="Aldolase"/>
    <property type="match status" value="1"/>
</dbReference>
<comment type="pathway">
    <text evidence="3 12 13">Carbohydrate degradation; pentose phosphate pathway; D-glyceraldehyde 3-phosphate and beta-D-fructose 6-phosphate from D-ribose 5-phosphate and D-xylulose 5-phosphate (non-oxidative stage): step 2/3.</text>
</comment>
<dbReference type="Proteomes" id="UP000298438">
    <property type="component" value="Unassembled WGS sequence"/>
</dbReference>
<dbReference type="PROSITE" id="PS00958">
    <property type="entry name" value="TRANSALDOLASE_2"/>
    <property type="match status" value="1"/>
</dbReference>
<dbReference type="AlphaFoldDB" id="A0A4Y9S574"/>
<comment type="function">
    <text evidence="1 12 13">Transaldolase is important for the balance of metabolites in the pentose-phosphate pathway.</text>
</comment>
<evidence type="ECO:0000313" key="14">
    <source>
        <dbReference type="EMBL" id="TFW16606.1"/>
    </source>
</evidence>
<dbReference type="InterPro" id="IPR018225">
    <property type="entry name" value="Transaldolase_AS"/>
</dbReference>
<dbReference type="GO" id="GO:0005737">
    <property type="term" value="C:cytoplasm"/>
    <property type="evidence" value="ECO:0007669"/>
    <property type="project" value="UniProtKB-SubCell"/>
</dbReference>
<evidence type="ECO:0000313" key="15">
    <source>
        <dbReference type="Proteomes" id="UP000298438"/>
    </source>
</evidence>
<protein>
    <recommendedName>
        <fullName evidence="6 12">Transaldolase</fullName>
        <ecNumber evidence="6 12">2.2.1.2</ecNumber>
    </recommendedName>
</protein>
<evidence type="ECO:0000256" key="1">
    <source>
        <dbReference type="ARBA" id="ARBA00003518"/>
    </source>
</evidence>
<keyword evidence="15" id="KW-1185">Reference proteome</keyword>
<evidence type="ECO:0000256" key="6">
    <source>
        <dbReference type="ARBA" id="ARBA00013151"/>
    </source>
</evidence>
<dbReference type="EC" id="2.2.1.2" evidence="6 12"/>
<dbReference type="InterPro" id="IPR001585">
    <property type="entry name" value="TAL/FSA"/>
</dbReference>
<evidence type="ECO:0000256" key="8">
    <source>
        <dbReference type="ARBA" id="ARBA00022679"/>
    </source>
</evidence>
<keyword evidence="9 12" id="KW-0570">Pentose shunt</keyword>
<dbReference type="InterPro" id="IPR004730">
    <property type="entry name" value="Transaldolase_1"/>
</dbReference>
<keyword evidence="10 12" id="KW-0704">Schiff base</keyword>
<dbReference type="NCBIfam" id="TIGR00874">
    <property type="entry name" value="talAB"/>
    <property type="match status" value="1"/>
</dbReference>
<evidence type="ECO:0000256" key="11">
    <source>
        <dbReference type="ARBA" id="ARBA00048810"/>
    </source>
</evidence>
<dbReference type="GO" id="GO:0005975">
    <property type="term" value="P:carbohydrate metabolic process"/>
    <property type="evidence" value="ECO:0007669"/>
    <property type="project" value="InterPro"/>
</dbReference>
<sequence length="310" mass="34447">MNQLEQLKKFTTVVADTGDFQSIQAYAPQDATTNPSLILKAVQKPEYLPLLQKVVKDHPNASTSEVIDFLLVAFGLEILKIIPGRVSTEIDAKLSFDTQANIEKGRDLIMLYEANGISRERVLIKIASTWEGIRAAEQLEKEGIHCNLTLLFSLPQAIACAEAGVQLISPFVGRIHDWYKKTTNMEYTGAEDPGVQSVKRIYNYYRKFGYKTEVMGASFRNTSQILELAGCDLLTISPDLLQKLADTQGPVEQKLGTGSTGAPIEKMSIDEKTFRFMLNEDAMATEKLAEGIRAFCADSAKLKQIISQMR</sequence>
<keyword evidence="7 12" id="KW-0963">Cytoplasm</keyword>
<evidence type="ECO:0000256" key="3">
    <source>
        <dbReference type="ARBA" id="ARBA00004857"/>
    </source>
</evidence>
<name>A0A4Y9S574_9BURK</name>
<dbReference type="FunFam" id="3.20.20.70:FF:000002">
    <property type="entry name" value="Transaldolase"/>
    <property type="match status" value="1"/>
</dbReference>
<dbReference type="OrthoDB" id="9809101at2"/>
<comment type="caution">
    <text evidence="14">The sequence shown here is derived from an EMBL/GenBank/DDBJ whole genome shotgun (WGS) entry which is preliminary data.</text>
</comment>
<dbReference type="UniPathway" id="UPA00115">
    <property type="reaction ID" value="UER00414"/>
</dbReference>
<dbReference type="PANTHER" id="PTHR10683:SF18">
    <property type="entry name" value="TRANSALDOLASE"/>
    <property type="match status" value="1"/>
</dbReference>
<evidence type="ECO:0000256" key="5">
    <source>
        <dbReference type="ARBA" id="ARBA00011738"/>
    </source>
</evidence>
<dbReference type="CDD" id="cd00957">
    <property type="entry name" value="Transaldolase_TalAB"/>
    <property type="match status" value="1"/>
</dbReference>
<evidence type="ECO:0000256" key="7">
    <source>
        <dbReference type="ARBA" id="ARBA00022490"/>
    </source>
</evidence>
<dbReference type="GO" id="GO:0006098">
    <property type="term" value="P:pentose-phosphate shunt"/>
    <property type="evidence" value="ECO:0007669"/>
    <property type="project" value="UniProtKB-UniRule"/>
</dbReference>
<dbReference type="InterPro" id="IPR013785">
    <property type="entry name" value="Aldolase_TIM"/>
</dbReference>
<dbReference type="PROSITE" id="PS01054">
    <property type="entry name" value="TRANSALDOLASE_1"/>
    <property type="match status" value="1"/>
</dbReference>
<feature type="active site" description="Schiff-base intermediate with substrate" evidence="12">
    <location>
        <position position="125"/>
    </location>
</feature>
<dbReference type="NCBIfam" id="NF009001">
    <property type="entry name" value="PRK12346.1"/>
    <property type="match status" value="1"/>
</dbReference>
<dbReference type="GO" id="GO:0004801">
    <property type="term" value="F:transaldolase activity"/>
    <property type="evidence" value="ECO:0007669"/>
    <property type="project" value="UniProtKB-UniRule"/>
</dbReference>
<comment type="similarity">
    <text evidence="4 12 13">Belongs to the transaldolase family. Type 1 subfamily.</text>
</comment>
<dbReference type="Gene3D" id="3.20.20.70">
    <property type="entry name" value="Aldolase class I"/>
    <property type="match status" value="1"/>
</dbReference>
<comment type="subcellular location">
    <subcellularLocation>
        <location evidence="2 12">Cytoplasm</location>
    </subcellularLocation>
</comment>
<evidence type="ECO:0000256" key="2">
    <source>
        <dbReference type="ARBA" id="ARBA00004496"/>
    </source>
</evidence>
<reference evidence="14 15" key="1">
    <citation type="submission" date="2019-03" db="EMBL/GenBank/DDBJ databases">
        <title>Draft Genome Sequence of Massilia arenosa sp. nov., a Novel Massilia Species Isolated from a Sandy-loam Maize Soil.</title>
        <authorList>
            <person name="Raths R."/>
            <person name="Peta V."/>
            <person name="Bucking H."/>
        </authorList>
    </citation>
    <scope>NUCLEOTIDE SEQUENCE [LARGE SCALE GENOMIC DNA]</scope>
    <source>
        <strain evidence="14 15">MC02</strain>
    </source>
</reference>
<proteinExistence type="inferred from homology"/>
<evidence type="ECO:0000256" key="12">
    <source>
        <dbReference type="HAMAP-Rule" id="MF_00492"/>
    </source>
</evidence>
<evidence type="ECO:0000256" key="9">
    <source>
        <dbReference type="ARBA" id="ARBA00023126"/>
    </source>
</evidence>
<evidence type="ECO:0000256" key="4">
    <source>
        <dbReference type="ARBA" id="ARBA00008012"/>
    </source>
</evidence>
<accession>A0A4Y9S574</accession>
<dbReference type="EMBL" id="SPVF01000207">
    <property type="protein sequence ID" value="TFW16606.1"/>
    <property type="molecule type" value="Genomic_DNA"/>
</dbReference>
<evidence type="ECO:0000256" key="10">
    <source>
        <dbReference type="ARBA" id="ARBA00023270"/>
    </source>
</evidence>
<keyword evidence="8 12" id="KW-0808">Transferase</keyword>
<dbReference type="Pfam" id="PF00923">
    <property type="entry name" value="TAL_FSA"/>
    <property type="match status" value="1"/>
</dbReference>
<comment type="subunit">
    <text evidence="5">Homodimer.</text>
</comment>
<comment type="catalytic activity">
    <reaction evidence="11 12 13">
        <text>D-sedoheptulose 7-phosphate + D-glyceraldehyde 3-phosphate = D-erythrose 4-phosphate + beta-D-fructose 6-phosphate</text>
        <dbReference type="Rhea" id="RHEA:17053"/>
        <dbReference type="ChEBI" id="CHEBI:16897"/>
        <dbReference type="ChEBI" id="CHEBI:57483"/>
        <dbReference type="ChEBI" id="CHEBI:57634"/>
        <dbReference type="ChEBI" id="CHEBI:59776"/>
        <dbReference type="EC" id="2.2.1.2"/>
    </reaction>
</comment>
<evidence type="ECO:0000256" key="13">
    <source>
        <dbReference type="RuleBase" id="RU004155"/>
    </source>
</evidence>
<dbReference type="PANTHER" id="PTHR10683">
    <property type="entry name" value="TRANSALDOLASE"/>
    <property type="match status" value="1"/>
</dbReference>
<dbReference type="HAMAP" id="MF_00492">
    <property type="entry name" value="Transaldolase_1"/>
    <property type="match status" value="1"/>
</dbReference>